<reference evidence="1" key="1">
    <citation type="submission" date="2014-09" db="EMBL/GenBank/DDBJ databases">
        <authorList>
            <person name="Magalhaes I.L.F."/>
            <person name="Oliveira U."/>
            <person name="Santos F.R."/>
            <person name="Vidigal T.H.D.A."/>
            <person name="Brescovit A.D."/>
            <person name="Santos A.J."/>
        </authorList>
    </citation>
    <scope>NUCLEOTIDE SEQUENCE</scope>
    <source>
        <tissue evidence="1">Shoot tissue taken approximately 20 cm above the soil surface</tissue>
    </source>
</reference>
<accession>A0A0A9FIC5</accession>
<dbReference type="EMBL" id="GBRH01188010">
    <property type="protein sequence ID" value="JAE09886.1"/>
    <property type="molecule type" value="Transcribed_RNA"/>
</dbReference>
<protein>
    <submittedName>
        <fullName evidence="1">Uncharacterized protein</fullName>
    </submittedName>
</protein>
<reference evidence="1" key="2">
    <citation type="journal article" date="2015" name="Data Brief">
        <title>Shoot transcriptome of the giant reed, Arundo donax.</title>
        <authorList>
            <person name="Barrero R.A."/>
            <person name="Guerrero F.D."/>
            <person name="Moolhuijzen P."/>
            <person name="Goolsby J.A."/>
            <person name="Tidwell J."/>
            <person name="Bellgard S.E."/>
            <person name="Bellgard M.I."/>
        </authorList>
    </citation>
    <scope>NUCLEOTIDE SEQUENCE</scope>
    <source>
        <tissue evidence="1">Shoot tissue taken approximately 20 cm above the soil surface</tissue>
    </source>
</reference>
<proteinExistence type="predicted"/>
<dbReference type="AlphaFoldDB" id="A0A0A9FIC5"/>
<organism evidence="1">
    <name type="scientific">Arundo donax</name>
    <name type="common">Giant reed</name>
    <name type="synonym">Donax arundinaceus</name>
    <dbReference type="NCBI Taxonomy" id="35708"/>
    <lineage>
        <taxon>Eukaryota</taxon>
        <taxon>Viridiplantae</taxon>
        <taxon>Streptophyta</taxon>
        <taxon>Embryophyta</taxon>
        <taxon>Tracheophyta</taxon>
        <taxon>Spermatophyta</taxon>
        <taxon>Magnoliopsida</taxon>
        <taxon>Liliopsida</taxon>
        <taxon>Poales</taxon>
        <taxon>Poaceae</taxon>
        <taxon>PACMAD clade</taxon>
        <taxon>Arundinoideae</taxon>
        <taxon>Arundineae</taxon>
        <taxon>Arundo</taxon>
    </lineage>
</organism>
<name>A0A0A9FIC5_ARUDO</name>
<sequence>MRKIDIKSPHKVPKDVQARNTSFSSKPVGRLVLYGYVSMVIFNDHRKEDV</sequence>
<evidence type="ECO:0000313" key="1">
    <source>
        <dbReference type="EMBL" id="JAE09886.1"/>
    </source>
</evidence>